<gene>
    <name evidence="3" type="ORF">ROA7450_01966</name>
</gene>
<keyword evidence="1" id="KW-0732">Signal</keyword>
<dbReference type="PROSITE" id="PS51257">
    <property type="entry name" value="PROKAR_LIPOPROTEIN"/>
    <property type="match status" value="1"/>
</dbReference>
<reference evidence="3 4" key="1">
    <citation type="submission" date="2017-03" db="EMBL/GenBank/DDBJ databases">
        <authorList>
            <person name="Afonso C.L."/>
            <person name="Miller P.J."/>
            <person name="Scott M.A."/>
            <person name="Spackman E."/>
            <person name="Goraichik I."/>
            <person name="Dimitrov K.M."/>
            <person name="Suarez D.L."/>
            <person name="Swayne D.E."/>
        </authorList>
    </citation>
    <scope>NUCLEOTIDE SEQUENCE [LARGE SCALE GENOMIC DNA]</scope>
    <source>
        <strain evidence="3 4">CECT 7450</strain>
    </source>
</reference>
<feature type="signal peptide" evidence="1">
    <location>
        <begin position="1"/>
        <end position="22"/>
    </location>
</feature>
<feature type="domain" description="Extensin-like C-terminal" evidence="2">
    <location>
        <begin position="47"/>
        <end position="201"/>
    </location>
</feature>
<dbReference type="OrthoDB" id="9809788at2"/>
<evidence type="ECO:0000256" key="1">
    <source>
        <dbReference type="SAM" id="SignalP"/>
    </source>
</evidence>
<dbReference type="RefSeq" id="WP_085805489.1">
    <property type="nucleotide sequence ID" value="NZ_FWFX01000005.1"/>
</dbReference>
<feature type="chain" id="PRO_5012665536" description="Extensin-like C-terminal domain-containing protein" evidence="1">
    <location>
        <begin position="23"/>
        <end position="201"/>
    </location>
</feature>
<evidence type="ECO:0000313" key="4">
    <source>
        <dbReference type="Proteomes" id="UP000193061"/>
    </source>
</evidence>
<dbReference type="EMBL" id="FWFX01000005">
    <property type="protein sequence ID" value="SLN40740.1"/>
    <property type="molecule type" value="Genomic_DNA"/>
</dbReference>
<evidence type="ECO:0000259" key="2">
    <source>
        <dbReference type="Pfam" id="PF06904"/>
    </source>
</evidence>
<organism evidence="3 4">
    <name type="scientific">Roseovarius albus</name>
    <dbReference type="NCBI Taxonomy" id="1247867"/>
    <lineage>
        <taxon>Bacteria</taxon>
        <taxon>Pseudomonadati</taxon>
        <taxon>Pseudomonadota</taxon>
        <taxon>Alphaproteobacteria</taxon>
        <taxon>Rhodobacterales</taxon>
        <taxon>Roseobacteraceae</taxon>
        <taxon>Roseovarius</taxon>
    </lineage>
</organism>
<accession>A0A1X6Z5B1</accession>
<dbReference type="InterPro" id="IPR009683">
    <property type="entry name" value="Extensin-like_C"/>
</dbReference>
<dbReference type="Pfam" id="PF06904">
    <property type="entry name" value="Extensin-like_C"/>
    <property type="match status" value="1"/>
</dbReference>
<sequence>MKRHAILIAAVLLSSCSGSQNSNPLRSMGSVCGDPDIRGELVGKVHGGGGCGFDNGVRVSSINGILLSQPSLMRCETAKGMKSWIGKGMQKAVGNTGGGVAQIQVAAHYACRTRNHQAGAKLSEHAKGNAIDISGFRLRDGSEISVKQHWGKGKYGRILKKMHKSACGKPFGTVLGPNSDAHHRDHFHFDIARHGNGAYCR</sequence>
<dbReference type="AlphaFoldDB" id="A0A1X6Z5B1"/>
<evidence type="ECO:0000313" key="3">
    <source>
        <dbReference type="EMBL" id="SLN40740.1"/>
    </source>
</evidence>
<name>A0A1X6Z5B1_9RHOB</name>
<proteinExistence type="predicted"/>
<protein>
    <recommendedName>
        <fullName evidence="2">Extensin-like C-terminal domain-containing protein</fullName>
    </recommendedName>
</protein>
<dbReference type="Proteomes" id="UP000193061">
    <property type="component" value="Unassembled WGS sequence"/>
</dbReference>
<keyword evidence="4" id="KW-1185">Reference proteome</keyword>